<dbReference type="InterPro" id="IPR007209">
    <property type="entry name" value="RNaseL-inhib-like_metal-bd_dom"/>
</dbReference>
<dbReference type="GO" id="GO:0000455">
    <property type="term" value="P:enzyme-directed rRNA pseudouridine synthesis"/>
    <property type="evidence" value="ECO:0007669"/>
    <property type="project" value="UniProtKB-UniRule"/>
</dbReference>
<evidence type="ECO:0000313" key="10">
    <source>
        <dbReference type="EMBL" id="MDV0440983.1"/>
    </source>
</evidence>
<dbReference type="GO" id="GO:1904047">
    <property type="term" value="F:S-adenosyl-L-methionine binding"/>
    <property type="evidence" value="ECO:0007669"/>
    <property type="project" value="UniProtKB-UniRule"/>
</dbReference>
<dbReference type="RefSeq" id="WP_338093377.1">
    <property type="nucleotide sequence ID" value="NZ_JAWDKA010000001.1"/>
</dbReference>
<dbReference type="InterPro" id="IPR007177">
    <property type="entry name" value="Tsr3_C"/>
</dbReference>
<evidence type="ECO:0000259" key="8">
    <source>
        <dbReference type="Pfam" id="PF04034"/>
    </source>
</evidence>
<comment type="caution">
    <text evidence="10">The sequence shown here is derived from an EMBL/GenBank/DDBJ whole genome shotgun (WGS) entry which is preliminary data.</text>
</comment>
<gene>
    <name evidence="10" type="ORF">McpAg1_01620</name>
</gene>
<comment type="subcellular location">
    <subcellularLocation>
        <location evidence="7">Cytoplasm</location>
    </subcellularLocation>
</comment>
<feature type="binding site" evidence="7">
    <location>
        <position position="114"/>
    </location>
    <ligand>
        <name>S-adenosyl-L-methionine</name>
        <dbReference type="ChEBI" id="CHEBI:59789"/>
    </ligand>
</feature>
<keyword evidence="6 7" id="KW-0949">S-adenosyl-L-methionine</keyword>
<feature type="binding site" evidence="7">
    <location>
        <position position="95"/>
    </location>
    <ligand>
        <name>S-adenosyl-L-methionine</name>
        <dbReference type="ChEBI" id="CHEBI:59789"/>
    </ligand>
</feature>
<keyword evidence="3 7" id="KW-0690">Ribosome biogenesis</keyword>
<comment type="similarity">
    <text evidence="7">Belongs to the TDD superfamily. TSR3 family.</text>
</comment>
<dbReference type="PANTHER" id="PTHR20426:SF0">
    <property type="entry name" value="18S RRNA AMINOCARBOXYPROPYLTRANSFERASE"/>
    <property type="match status" value="1"/>
</dbReference>
<feature type="domain" description="16S/18S rRNA aminocarboxypropyltransferase Tsr3 C-terminal" evidence="8">
    <location>
        <begin position="50"/>
        <end position="172"/>
    </location>
</feature>
<feature type="binding site" evidence="7">
    <location>
        <position position="74"/>
    </location>
    <ligand>
        <name>S-adenosyl-L-methionine</name>
        <dbReference type="ChEBI" id="CHEBI:59789"/>
    </ligand>
</feature>
<organism evidence="10 11">
    <name type="scientific">Methanorbis furvi</name>
    <dbReference type="NCBI Taxonomy" id="3028299"/>
    <lineage>
        <taxon>Archaea</taxon>
        <taxon>Methanobacteriati</taxon>
        <taxon>Methanobacteriota</taxon>
        <taxon>Stenosarchaea group</taxon>
        <taxon>Methanomicrobia</taxon>
        <taxon>Methanomicrobiales</taxon>
        <taxon>Methanocorpusculaceae</taxon>
        <taxon>Methanorbis</taxon>
    </lineage>
</organism>
<dbReference type="GO" id="GO:0005737">
    <property type="term" value="C:cytoplasm"/>
    <property type="evidence" value="ECO:0007669"/>
    <property type="project" value="UniProtKB-SubCell"/>
</dbReference>
<comment type="caution">
    <text evidence="7">Lacks conserved residue(s) required for the propagation of feature annotation.</text>
</comment>
<keyword evidence="5 7" id="KW-0808">Transferase</keyword>
<dbReference type="GO" id="GO:0106388">
    <property type="term" value="F:rRNA small subunit aminocarboxypropyltransferase activity"/>
    <property type="evidence" value="ECO:0007669"/>
    <property type="project" value="UniProtKB-EC"/>
</dbReference>
<protein>
    <recommendedName>
        <fullName evidence="1 7">16S rRNA aminocarboxypropyltransferase</fullName>
        <ecNumber evidence="7">2.5.1.157</ecNumber>
    </recommendedName>
</protein>
<feature type="binding site" evidence="7">
    <location>
        <position position="26"/>
    </location>
    <ligand>
        <name>S-adenosyl-L-methionine</name>
        <dbReference type="ChEBI" id="CHEBI:59789"/>
    </ligand>
</feature>
<keyword evidence="2 7" id="KW-0963">Cytoplasm</keyword>
<evidence type="ECO:0000256" key="5">
    <source>
        <dbReference type="ARBA" id="ARBA00022679"/>
    </source>
</evidence>
<evidence type="ECO:0000256" key="3">
    <source>
        <dbReference type="ARBA" id="ARBA00022517"/>
    </source>
</evidence>
<dbReference type="AlphaFoldDB" id="A0AAE4MCG8"/>
<evidence type="ECO:0000256" key="1">
    <source>
        <dbReference type="ARBA" id="ARBA00014114"/>
    </source>
</evidence>
<evidence type="ECO:0000259" key="9">
    <source>
        <dbReference type="Pfam" id="PF04068"/>
    </source>
</evidence>
<evidence type="ECO:0000256" key="2">
    <source>
        <dbReference type="ARBA" id="ARBA00022490"/>
    </source>
</evidence>
<sequence>MADQTRTKGIPLIAYRDNSCDPKKCTMKKLERFGMMRIVGRIQEISKSTLLLDPTAEFVISPADRNWVRSITALDCSWEVLDTANLTSWKGRRALPFLVAANPVNFGKPFTLTSVEAIAATLHILGEAEQAKAVLAKFHWGLNFLALNAEPLAEYAEAKNSEEVLKIQSEYIG</sequence>
<dbReference type="Proteomes" id="UP001273136">
    <property type="component" value="Unassembled WGS sequence"/>
</dbReference>
<name>A0AAE4MCG8_9EURY</name>
<reference evidence="10" key="1">
    <citation type="submission" date="2023-06" db="EMBL/GenBank/DDBJ databases">
        <title>Genome sequence of Methancorpusculaceae sp. Ag1.</title>
        <authorList>
            <person name="Protasov E."/>
            <person name="Platt K."/>
            <person name="Poehlein A."/>
            <person name="Daniel R."/>
            <person name="Brune A."/>
        </authorList>
    </citation>
    <scope>NUCLEOTIDE SEQUENCE</scope>
    <source>
        <strain evidence="10">Ag1</strain>
    </source>
</reference>
<dbReference type="EC" id="2.5.1.157" evidence="7"/>
<keyword evidence="11" id="KW-1185">Reference proteome</keyword>
<proteinExistence type="inferred from homology"/>
<comment type="catalytic activity">
    <reaction evidence="7">
        <text>an N(1)-methylpseudouridine in rRNA + S-adenosyl-L-methionine = N(1)-methyl-N(3)-[(3S)-3-amino-3-carboxypropyl]pseudouridine in rRNA + S-methyl-5'-thioadenosine + H(+)</text>
        <dbReference type="Rhea" id="RHEA:63296"/>
        <dbReference type="Rhea" id="RHEA-COMP:11634"/>
        <dbReference type="Rhea" id="RHEA-COMP:16310"/>
        <dbReference type="ChEBI" id="CHEBI:15378"/>
        <dbReference type="ChEBI" id="CHEBI:17509"/>
        <dbReference type="ChEBI" id="CHEBI:59789"/>
        <dbReference type="ChEBI" id="CHEBI:74890"/>
        <dbReference type="ChEBI" id="CHEBI:146234"/>
        <dbReference type="EC" id="2.5.1.157"/>
    </reaction>
</comment>
<evidence type="ECO:0000256" key="7">
    <source>
        <dbReference type="HAMAP-Rule" id="MF_01116"/>
    </source>
</evidence>
<evidence type="ECO:0000256" key="6">
    <source>
        <dbReference type="ARBA" id="ARBA00022691"/>
    </source>
</evidence>
<dbReference type="EMBL" id="JAWDKA010000001">
    <property type="protein sequence ID" value="MDV0440983.1"/>
    <property type="molecule type" value="Genomic_DNA"/>
</dbReference>
<dbReference type="InterPro" id="IPR022968">
    <property type="entry name" value="Tsr3-like"/>
</dbReference>
<evidence type="ECO:0000313" key="11">
    <source>
        <dbReference type="Proteomes" id="UP001273136"/>
    </source>
</evidence>
<evidence type="ECO:0000256" key="4">
    <source>
        <dbReference type="ARBA" id="ARBA00022552"/>
    </source>
</evidence>
<accession>A0AAE4MCG8</accession>
<dbReference type="HAMAP" id="MF_01116">
    <property type="entry name" value="TSR3"/>
    <property type="match status" value="1"/>
</dbReference>
<dbReference type="Pfam" id="PF04068">
    <property type="entry name" value="Fer4_RLI"/>
    <property type="match status" value="1"/>
</dbReference>
<dbReference type="NCBIfam" id="NF002621">
    <property type="entry name" value="PRK02287.1"/>
    <property type="match status" value="1"/>
</dbReference>
<comment type="function">
    <text evidence="7">Aminocarboxypropyltransferase that catalyzes the aminocarboxypropyl transfer on pseudouridine corresponding to position 914 in M.jannaschii 16S rRNA. It constitutes the last step in biosynthesis of the hypermodified N1-methyl-N3-(3-amino-3-carboxypropyl) pseudouridine (m1acp3-Psi).</text>
</comment>
<keyword evidence="4 7" id="KW-0698">rRNA processing</keyword>
<dbReference type="PANTHER" id="PTHR20426">
    <property type="entry name" value="RIBOSOME BIOGENESIS PROTEIN TSR3 HOMOLOG"/>
    <property type="match status" value="1"/>
</dbReference>
<feature type="domain" description="RNase L inhibitor RLI-like possible metal-binding" evidence="9">
    <location>
        <begin position="18"/>
        <end position="39"/>
    </location>
</feature>
<dbReference type="Pfam" id="PF04034">
    <property type="entry name" value="Ribo_biogen_C"/>
    <property type="match status" value="1"/>
</dbReference>